<name>A0A2N5X1L8_9GAMM</name>
<organism evidence="2 3">
    <name type="scientific">Pseudohalioglobus lutimaris</name>
    <dbReference type="NCBI Taxonomy" id="1737061"/>
    <lineage>
        <taxon>Bacteria</taxon>
        <taxon>Pseudomonadati</taxon>
        <taxon>Pseudomonadota</taxon>
        <taxon>Gammaproteobacteria</taxon>
        <taxon>Cellvibrionales</taxon>
        <taxon>Halieaceae</taxon>
        <taxon>Pseudohalioglobus</taxon>
    </lineage>
</organism>
<accession>A0A2N5X1L8</accession>
<gene>
    <name evidence="2" type="ORF">C0039_12460</name>
</gene>
<proteinExistence type="predicted"/>
<dbReference type="InterPro" id="IPR013078">
    <property type="entry name" value="His_Pase_superF_clade-1"/>
</dbReference>
<evidence type="ECO:0000256" key="1">
    <source>
        <dbReference type="SAM" id="MobiDB-lite"/>
    </source>
</evidence>
<protein>
    <submittedName>
        <fullName evidence="2">Phosphoglycerate mutase</fullName>
    </submittedName>
</protein>
<dbReference type="Gene3D" id="3.40.50.1240">
    <property type="entry name" value="Phosphoglycerate mutase-like"/>
    <property type="match status" value="1"/>
</dbReference>
<dbReference type="AlphaFoldDB" id="A0A2N5X1L8"/>
<dbReference type="RefSeq" id="WP_101518231.1">
    <property type="nucleotide sequence ID" value="NZ_PKUS01000015.1"/>
</dbReference>
<evidence type="ECO:0000313" key="2">
    <source>
        <dbReference type="EMBL" id="PLW68350.1"/>
    </source>
</evidence>
<dbReference type="OrthoDB" id="9810154at2"/>
<evidence type="ECO:0000313" key="3">
    <source>
        <dbReference type="Proteomes" id="UP000235005"/>
    </source>
</evidence>
<dbReference type="SUPFAM" id="SSF53254">
    <property type="entry name" value="Phosphoglycerate mutase-like"/>
    <property type="match status" value="1"/>
</dbReference>
<dbReference type="CDD" id="cd07067">
    <property type="entry name" value="HP_PGM_like"/>
    <property type="match status" value="1"/>
</dbReference>
<dbReference type="EMBL" id="PKUS01000015">
    <property type="protein sequence ID" value="PLW68350.1"/>
    <property type="molecule type" value="Genomic_DNA"/>
</dbReference>
<dbReference type="SMART" id="SM00855">
    <property type="entry name" value="PGAM"/>
    <property type="match status" value="1"/>
</dbReference>
<sequence>MKTLNLLRHAKSSWDQPGLADRERGLNKRGRRDAPRMGRALAARLPAAVISVSTARRAQLTLAGLCDAWPAISELPHQTDEDLYTFSGDELAYWISAQDDGLTSLFIIGHNPALTVLINDLVGEPVLDNLPTAGYAQLTLDIDCWGDLRAGCGRLIEVLLPRTLEGI</sequence>
<keyword evidence="3" id="KW-1185">Reference proteome</keyword>
<feature type="compositionally biased region" description="Basic and acidic residues" evidence="1">
    <location>
        <begin position="20"/>
        <end position="34"/>
    </location>
</feature>
<comment type="caution">
    <text evidence="2">The sequence shown here is derived from an EMBL/GenBank/DDBJ whole genome shotgun (WGS) entry which is preliminary data.</text>
</comment>
<dbReference type="Proteomes" id="UP000235005">
    <property type="component" value="Unassembled WGS sequence"/>
</dbReference>
<reference evidence="2 3" key="1">
    <citation type="submission" date="2018-01" db="EMBL/GenBank/DDBJ databases">
        <title>The draft genome sequence of Halioglobus lutimaris HF004.</title>
        <authorList>
            <person name="Du Z.-J."/>
            <person name="Shi M.-J."/>
        </authorList>
    </citation>
    <scope>NUCLEOTIDE SEQUENCE [LARGE SCALE GENOMIC DNA]</scope>
    <source>
        <strain evidence="2 3">HF004</strain>
    </source>
</reference>
<dbReference type="Pfam" id="PF00300">
    <property type="entry name" value="His_Phos_1"/>
    <property type="match status" value="1"/>
</dbReference>
<feature type="region of interest" description="Disordered" evidence="1">
    <location>
        <begin position="15"/>
        <end position="34"/>
    </location>
</feature>
<dbReference type="InterPro" id="IPR029033">
    <property type="entry name" value="His_PPase_superfam"/>
</dbReference>